<evidence type="ECO:0000259" key="5">
    <source>
        <dbReference type="Pfam" id="PF05726"/>
    </source>
</evidence>
<dbReference type="RefSeq" id="WP_204076609.1">
    <property type="nucleotide sequence ID" value="NZ_BAABHI010000042.1"/>
</dbReference>
<dbReference type="InterPro" id="IPR011051">
    <property type="entry name" value="RmlC_Cupin_sf"/>
</dbReference>
<protein>
    <recommendedName>
        <fullName evidence="8">Pirin family protein</fullName>
    </recommendedName>
</protein>
<feature type="domain" description="Pirin C-terminal" evidence="5">
    <location>
        <begin position="179"/>
        <end position="285"/>
    </location>
</feature>
<reference evidence="6 7" key="1">
    <citation type="submission" date="2021-01" db="EMBL/GenBank/DDBJ databases">
        <title>Whole genome shotgun sequence of Planotetraspora phitsanulokensis NBRC 104273.</title>
        <authorList>
            <person name="Komaki H."/>
            <person name="Tamura T."/>
        </authorList>
    </citation>
    <scope>NUCLEOTIDE SEQUENCE [LARGE SCALE GENOMIC DNA]</scope>
    <source>
        <strain evidence="6 7">NBRC 104273</strain>
    </source>
</reference>
<dbReference type="InterPro" id="IPR014710">
    <property type="entry name" value="RmlC-like_jellyroll"/>
</dbReference>
<feature type="domain" description="Pirin N-terminal" evidence="4">
    <location>
        <begin position="51"/>
        <end position="122"/>
    </location>
</feature>
<comment type="similarity">
    <text evidence="1 3">Belongs to the pirin family.</text>
</comment>
<sequence length="296" mass="32213">MTIQAPSAARTVDRVEAKVAMGPNDQTDDRAVIIAPTNPARTDPFLVLGEDWFSTPGFDWHPHRGMETVTTILDGVLEHGDNAGHAGVLQAGDVQWMTAGRGIIHRELAFRDEHAHTLQLWLNLPARSKMVDTRYQDLLAAKRPVSTVTPGVTVDVISGSVGGVEGPALNHWPITAAIVTLEPGTSLDHLLPASHRAFAYVLAGEAAIAGRRTLAGEIAWSDPVPGIEGDSTLRVDARDRERPTRLMIYSGRPIMEPIAMGGPFVMNTRVEITKAFQDFHGGKFGEVPRQARLKYR</sequence>
<dbReference type="AlphaFoldDB" id="A0A8J3UCJ7"/>
<keyword evidence="7" id="KW-1185">Reference proteome</keyword>
<evidence type="ECO:0000313" key="6">
    <source>
        <dbReference type="EMBL" id="GII41142.1"/>
    </source>
</evidence>
<dbReference type="Gene3D" id="2.60.120.10">
    <property type="entry name" value="Jelly Rolls"/>
    <property type="match status" value="2"/>
</dbReference>
<accession>A0A8J3UCJ7</accession>
<evidence type="ECO:0000256" key="3">
    <source>
        <dbReference type="RuleBase" id="RU003457"/>
    </source>
</evidence>
<evidence type="ECO:0000256" key="2">
    <source>
        <dbReference type="PIRSR" id="PIRSR006232-1"/>
    </source>
</evidence>
<feature type="binding site" evidence="2">
    <location>
        <position position="61"/>
    </location>
    <ligand>
        <name>Fe cation</name>
        <dbReference type="ChEBI" id="CHEBI:24875"/>
    </ligand>
</feature>
<dbReference type="CDD" id="cd02247">
    <property type="entry name" value="cupin_pirin_C"/>
    <property type="match status" value="1"/>
</dbReference>
<dbReference type="Proteomes" id="UP000622547">
    <property type="component" value="Unassembled WGS sequence"/>
</dbReference>
<comment type="caution">
    <text evidence="6">The sequence shown here is derived from an EMBL/GenBank/DDBJ whole genome shotgun (WGS) entry which is preliminary data.</text>
</comment>
<dbReference type="GO" id="GO:0046872">
    <property type="term" value="F:metal ion binding"/>
    <property type="evidence" value="ECO:0007669"/>
    <property type="project" value="UniProtKB-KW"/>
</dbReference>
<dbReference type="InterPro" id="IPR008778">
    <property type="entry name" value="Pirin_C_dom"/>
</dbReference>
<keyword evidence="2" id="KW-0479">Metal-binding</keyword>
<dbReference type="Pfam" id="PF05726">
    <property type="entry name" value="Pirin_C"/>
    <property type="match status" value="1"/>
</dbReference>
<dbReference type="PANTHER" id="PTHR13903">
    <property type="entry name" value="PIRIN-RELATED"/>
    <property type="match status" value="1"/>
</dbReference>
<gene>
    <name evidence="6" type="ORF">Pph01_61450</name>
</gene>
<organism evidence="6 7">
    <name type="scientific">Planotetraspora phitsanulokensis</name>
    <dbReference type="NCBI Taxonomy" id="575192"/>
    <lineage>
        <taxon>Bacteria</taxon>
        <taxon>Bacillati</taxon>
        <taxon>Actinomycetota</taxon>
        <taxon>Actinomycetes</taxon>
        <taxon>Streptosporangiales</taxon>
        <taxon>Streptosporangiaceae</taxon>
        <taxon>Planotetraspora</taxon>
    </lineage>
</organism>
<comment type="cofactor">
    <cofactor evidence="2">
        <name>Fe cation</name>
        <dbReference type="ChEBI" id="CHEBI:24875"/>
    </cofactor>
    <text evidence="2">Binds 1 Fe cation per subunit.</text>
</comment>
<feature type="binding site" evidence="2">
    <location>
        <position position="105"/>
    </location>
    <ligand>
        <name>Fe cation</name>
        <dbReference type="ChEBI" id="CHEBI:24875"/>
    </ligand>
</feature>
<evidence type="ECO:0000259" key="4">
    <source>
        <dbReference type="Pfam" id="PF02678"/>
    </source>
</evidence>
<feature type="binding site" evidence="2">
    <location>
        <position position="63"/>
    </location>
    <ligand>
        <name>Fe cation</name>
        <dbReference type="ChEBI" id="CHEBI:24875"/>
    </ligand>
</feature>
<keyword evidence="2" id="KW-0408">Iron</keyword>
<dbReference type="InterPro" id="IPR003829">
    <property type="entry name" value="Pirin_N_dom"/>
</dbReference>
<dbReference type="PANTHER" id="PTHR13903:SF8">
    <property type="entry name" value="PIRIN"/>
    <property type="match status" value="1"/>
</dbReference>
<dbReference type="Pfam" id="PF02678">
    <property type="entry name" value="Pirin"/>
    <property type="match status" value="1"/>
</dbReference>
<evidence type="ECO:0000313" key="7">
    <source>
        <dbReference type="Proteomes" id="UP000622547"/>
    </source>
</evidence>
<dbReference type="EMBL" id="BOOP01000030">
    <property type="protein sequence ID" value="GII41142.1"/>
    <property type="molecule type" value="Genomic_DNA"/>
</dbReference>
<dbReference type="InterPro" id="IPR012093">
    <property type="entry name" value="Pirin"/>
</dbReference>
<name>A0A8J3UCJ7_9ACTN</name>
<proteinExistence type="inferred from homology"/>
<dbReference type="PIRSF" id="PIRSF006232">
    <property type="entry name" value="Pirin"/>
    <property type="match status" value="1"/>
</dbReference>
<dbReference type="SUPFAM" id="SSF51182">
    <property type="entry name" value="RmlC-like cupins"/>
    <property type="match status" value="1"/>
</dbReference>
<dbReference type="CDD" id="cd02909">
    <property type="entry name" value="cupin_pirin_N"/>
    <property type="match status" value="1"/>
</dbReference>
<feature type="binding site" evidence="2">
    <location>
        <position position="107"/>
    </location>
    <ligand>
        <name>Fe cation</name>
        <dbReference type="ChEBI" id="CHEBI:24875"/>
    </ligand>
</feature>
<evidence type="ECO:0000256" key="1">
    <source>
        <dbReference type="ARBA" id="ARBA00008416"/>
    </source>
</evidence>
<evidence type="ECO:0008006" key="8">
    <source>
        <dbReference type="Google" id="ProtNLM"/>
    </source>
</evidence>